<protein>
    <recommendedName>
        <fullName evidence="1">RNase H type-1 domain-containing protein</fullName>
    </recommendedName>
</protein>
<feature type="domain" description="RNase H type-1" evidence="1">
    <location>
        <begin position="129"/>
        <end position="207"/>
    </location>
</feature>
<evidence type="ECO:0000313" key="2">
    <source>
        <dbReference type="EMBL" id="KAF4348987.1"/>
    </source>
</evidence>
<dbReference type="EMBL" id="JAATIQ010000657">
    <property type="protein sequence ID" value="KAF4348987.1"/>
    <property type="molecule type" value="Genomic_DNA"/>
</dbReference>
<reference evidence="4 5" key="1">
    <citation type="journal article" date="2020" name="bioRxiv">
        <title>Sequence and annotation of 42 cannabis genomes reveals extensive copy number variation in cannabinoid synthesis and pathogen resistance genes.</title>
        <authorList>
            <person name="Mckernan K.J."/>
            <person name="Helbert Y."/>
            <person name="Kane L.T."/>
            <person name="Ebling H."/>
            <person name="Zhang L."/>
            <person name="Liu B."/>
            <person name="Eaton Z."/>
            <person name="Mclaughlin S."/>
            <person name="Kingan S."/>
            <person name="Baybayan P."/>
            <person name="Concepcion G."/>
            <person name="Jordan M."/>
            <person name="Riva A."/>
            <person name="Barbazuk W."/>
            <person name="Harkins T."/>
        </authorList>
    </citation>
    <scope>NUCLEOTIDE SEQUENCE [LARGE SCALE GENOMIC DNA]</scope>
    <source>
        <strain evidence="4 5">cv. Jamaican Lion 4</strain>
        <strain evidence="2">Father</strain>
        <strain evidence="3">Mother</strain>
        <tissue evidence="3">Leaf</tissue>
    </source>
</reference>
<dbReference type="InterPro" id="IPR036397">
    <property type="entry name" value="RNaseH_sf"/>
</dbReference>
<evidence type="ECO:0000313" key="5">
    <source>
        <dbReference type="Proteomes" id="UP000583929"/>
    </source>
</evidence>
<dbReference type="GO" id="GO:0003676">
    <property type="term" value="F:nucleic acid binding"/>
    <property type="evidence" value="ECO:0007669"/>
    <property type="project" value="InterPro"/>
</dbReference>
<dbReference type="SUPFAM" id="SSF53098">
    <property type="entry name" value="Ribonuclease H-like"/>
    <property type="match status" value="1"/>
</dbReference>
<evidence type="ECO:0000313" key="4">
    <source>
        <dbReference type="Proteomes" id="UP000525078"/>
    </source>
</evidence>
<dbReference type="Proteomes" id="UP000525078">
    <property type="component" value="Unassembled WGS sequence"/>
</dbReference>
<comment type="caution">
    <text evidence="3">The sequence shown here is derived from an EMBL/GenBank/DDBJ whole genome shotgun (WGS) entry which is preliminary data.</text>
</comment>
<gene>
    <name evidence="3" type="ORF">F8388_010013</name>
    <name evidence="2" type="ORF">G4B88_025287</name>
</gene>
<evidence type="ECO:0000259" key="1">
    <source>
        <dbReference type="Pfam" id="PF13456"/>
    </source>
</evidence>
<name>A0A7J6E6F8_CANSA</name>
<evidence type="ECO:0000313" key="3">
    <source>
        <dbReference type="EMBL" id="KAF4353854.1"/>
    </source>
</evidence>
<dbReference type="GO" id="GO:0004523">
    <property type="term" value="F:RNA-DNA hybrid ribonuclease activity"/>
    <property type="evidence" value="ECO:0007669"/>
    <property type="project" value="InterPro"/>
</dbReference>
<dbReference type="Proteomes" id="UP000583929">
    <property type="component" value="Unassembled WGS sequence"/>
</dbReference>
<sequence length="232" mass="25617">MSFGAKAVGEWFTPPLGRNVMNIPRLAVDDEDELIWKASIHGSFTVKNAYMACIRARCGVVDDLWGLIWKCKVHERREILDLMESCSTVISVGTRIECSESLHVRNFLGAVVEALTVKSMVGSSLNTKLIAIQHACLQALHCGWSNVSIFSDCQVVVHGLLARTCPVWKARQTFDATLNSLSRIDNAKLCWISRTLNSAAHRLAAWAASNACFKLFFGREVAPLVASTNFGF</sequence>
<dbReference type="InterPro" id="IPR012337">
    <property type="entry name" value="RNaseH-like_sf"/>
</dbReference>
<dbReference type="AlphaFoldDB" id="A0A7J6E6F8"/>
<organism evidence="3 4">
    <name type="scientific">Cannabis sativa</name>
    <name type="common">Hemp</name>
    <name type="synonym">Marijuana</name>
    <dbReference type="NCBI Taxonomy" id="3483"/>
    <lineage>
        <taxon>Eukaryota</taxon>
        <taxon>Viridiplantae</taxon>
        <taxon>Streptophyta</taxon>
        <taxon>Embryophyta</taxon>
        <taxon>Tracheophyta</taxon>
        <taxon>Spermatophyta</taxon>
        <taxon>Magnoliopsida</taxon>
        <taxon>eudicotyledons</taxon>
        <taxon>Gunneridae</taxon>
        <taxon>Pentapetalae</taxon>
        <taxon>rosids</taxon>
        <taxon>fabids</taxon>
        <taxon>Rosales</taxon>
        <taxon>Cannabaceae</taxon>
        <taxon>Cannabis</taxon>
    </lineage>
</organism>
<dbReference type="Pfam" id="PF13456">
    <property type="entry name" value="RVT_3"/>
    <property type="match status" value="1"/>
</dbReference>
<keyword evidence="5" id="KW-1185">Reference proteome</keyword>
<dbReference type="Gene3D" id="3.30.420.10">
    <property type="entry name" value="Ribonuclease H-like superfamily/Ribonuclease H"/>
    <property type="match status" value="1"/>
</dbReference>
<dbReference type="EMBL" id="JAATIP010000288">
    <property type="protein sequence ID" value="KAF4353854.1"/>
    <property type="molecule type" value="Genomic_DNA"/>
</dbReference>
<proteinExistence type="predicted"/>
<dbReference type="InterPro" id="IPR002156">
    <property type="entry name" value="RNaseH_domain"/>
</dbReference>
<accession>A0A7J6E6F8</accession>